<dbReference type="GO" id="GO:0016787">
    <property type="term" value="F:hydrolase activity"/>
    <property type="evidence" value="ECO:0007669"/>
    <property type="project" value="UniProtKB-KW"/>
</dbReference>
<dbReference type="PANTHER" id="PTHR41694">
    <property type="entry name" value="ENDOGENOUS RETROVIRUS GROUP K MEMBER POL PROTEIN"/>
    <property type="match status" value="1"/>
</dbReference>
<dbReference type="Pfam" id="PF00665">
    <property type="entry name" value="rve"/>
    <property type="match status" value="1"/>
</dbReference>
<dbReference type="GO" id="GO:0015074">
    <property type="term" value="P:DNA integration"/>
    <property type="evidence" value="ECO:0007669"/>
    <property type="project" value="InterPro"/>
</dbReference>
<evidence type="ECO:0000259" key="7">
    <source>
        <dbReference type="PROSITE" id="PS50994"/>
    </source>
</evidence>
<keyword evidence="5" id="KW-0378">Hydrolase</keyword>
<comment type="caution">
    <text evidence="8">The sequence shown here is derived from an EMBL/GenBank/DDBJ whole genome shotgun (WGS) entry which is preliminary data.</text>
</comment>
<dbReference type="InterPro" id="IPR001584">
    <property type="entry name" value="Integrase_cat-core"/>
</dbReference>
<dbReference type="GO" id="GO:0035613">
    <property type="term" value="F:RNA stem-loop binding"/>
    <property type="evidence" value="ECO:0007669"/>
    <property type="project" value="TreeGrafter"/>
</dbReference>
<dbReference type="OrthoDB" id="9359997at2759"/>
<dbReference type="EMBL" id="QUSF01000040">
    <property type="protein sequence ID" value="RLV98569.1"/>
    <property type="molecule type" value="Genomic_DNA"/>
</dbReference>
<organism evidence="8 9">
    <name type="scientific">Chloebia gouldiae</name>
    <name type="common">Gouldian finch</name>
    <name type="synonym">Erythrura gouldiae</name>
    <dbReference type="NCBI Taxonomy" id="44316"/>
    <lineage>
        <taxon>Eukaryota</taxon>
        <taxon>Metazoa</taxon>
        <taxon>Chordata</taxon>
        <taxon>Craniata</taxon>
        <taxon>Vertebrata</taxon>
        <taxon>Euteleostomi</taxon>
        <taxon>Archelosauria</taxon>
        <taxon>Archosauria</taxon>
        <taxon>Dinosauria</taxon>
        <taxon>Saurischia</taxon>
        <taxon>Theropoda</taxon>
        <taxon>Coelurosauria</taxon>
        <taxon>Aves</taxon>
        <taxon>Neognathae</taxon>
        <taxon>Neoaves</taxon>
        <taxon>Telluraves</taxon>
        <taxon>Australaves</taxon>
        <taxon>Passeriformes</taxon>
        <taxon>Passeroidea</taxon>
        <taxon>Passeridae</taxon>
        <taxon>Chloebia</taxon>
    </lineage>
</organism>
<dbReference type="InterPro" id="IPR036397">
    <property type="entry name" value="RNaseH_sf"/>
</dbReference>
<evidence type="ECO:0000313" key="9">
    <source>
        <dbReference type="Proteomes" id="UP000276834"/>
    </source>
</evidence>
<proteinExistence type="predicted"/>
<keyword evidence="3" id="KW-0540">Nuclease</keyword>
<accession>A0A3L8S8R2</accession>
<evidence type="ECO:0000256" key="1">
    <source>
        <dbReference type="ARBA" id="ARBA00022679"/>
    </source>
</evidence>
<keyword evidence="9" id="KW-1185">Reference proteome</keyword>
<dbReference type="PROSITE" id="PS50994">
    <property type="entry name" value="INTEGRASE"/>
    <property type="match status" value="1"/>
</dbReference>
<keyword evidence="1" id="KW-0808">Transferase</keyword>
<evidence type="ECO:0000256" key="4">
    <source>
        <dbReference type="ARBA" id="ARBA00022759"/>
    </source>
</evidence>
<evidence type="ECO:0000256" key="5">
    <source>
        <dbReference type="ARBA" id="ARBA00022801"/>
    </source>
</evidence>
<gene>
    <name evidence="8" type="ORF">DV515_00010715</name>
</gene>
<keyword evidence="2" id="KW-0548">Nucleotidyltransferase</keyword>
<reference evidence="8 9" key="1">
    <citation type="journal article" date="2018" name="Proc. R. Soc. B">
        <title>A non-coding region near Follistatin controls head colour polymorphism in the Gouldian finch.</title>
        <authorList>
            <person name="Toomey M.B."/>
            <person name="Marques C.I."/>
            <person name="Andrade P."/>
            <person name="Araujo P.M."/>
            <person name="Sabatino S."/>
            <person name="Gazda M.A."/>
            <person name="Afonso S."/>
            <person name="Lopes R.J."/>
            <person name="Corbo J.C."/>
            <person name="Carneiro M."/>
        </authorList>
    </citation>
    <scope>NUCLEOTIDE SEQUENCE [LARGE SCALE GENOMIC DNA]</scope>
    <source>
        <strain evidence="8">Red01</strain>
        <tissue evidence="8">Muscle</tissue>
    </source>
</reference>
<evidence type="ECO:0000256" key="6">
    <source>
        <dbReference type="ARBA" id="ARBA00022918"/>
    </source>
</evidence>
<evidence type="ECO:0000256" key="2">
    <source>
        <dbReference type="ARBA" id="ARBA00022695"/>
    </source>
</evidence>
<dbReference type="Gene3D" id="3.30.420.10">
    <property type="entry name" value="Ribonuclease H-like superfamily/Ribonuclease H"/>
    <property type="match status" value="1"/>
</dbReference>
<dbReference type="GO" id="GO:0003964">
    <property type="term" value="F:RNA-directed DNA polymerase activity"/>
    <property type="evidence" value="ECO:0007669"/>
    <property type="project" value="UniProtKB-KW"/>
</dbReference>
<dbReference type="PANTHER" id="PTHR41694:SF3">
    <property type="entry name" value="RNA-DIRECTED DNA POLYMERASE-RELATED"/>
    <property type="match status" value="1"/>
</dbReference>
<dbReference type="AlphaFoldDB" id="A0A3L8S8R2"/>
<dbReference type="Proteomes" id="UP000276834">
    <property type="component" value="Unassembled WGS sequence"/>
</dbReference>
<sequence>MDVTKIPQFGRLKDVHMSIDTFSGTVYASAHAGEKAKDVINHLIHTFSLLGVPKVLKMDDAPAYASKEFRSFLQQWEVEHITGIPYSPTGQAIVERTHQSLKKIIEHQQAVMKVESPHVQLAQALFTYNFFSCTFENVNPPIVCYFKSNPQLELKKRPPRPNKRS</sequence>
<name>A0A3L8S8R2_CHLGU</name>
<feature type="domain" description="Integrase catalytic" evidence="7">
    <location>
        <begin position="1"/>
        <end position="149"/>
    </location>
</feature>
<evidence type="ECO:0000256" key="3">
    <source>
        <dbReference type="ARBA" id="ARBA00022722"/>
    </source>
</evidence>
<keyword evidence="6" id="KW-0695">RNA-directed DNA polymerase</keyword>
<keyword evidence="4" id="KW-0255">Endonuclease</keyword>
<evidence type="ECO:0000313" key="8">
    <source>
        <dbReference type="EMBL" id="RLV98569.1"/>
    </source>
</evidence>
<dbReference type="GO" id="GO:0004519">
    <property type="term" value="F:endonuclease activity"/>
    <property type="evidence" value="ECO:0007669"/>
    <property type="project" value="UniProtKB-KW"/>
</dbReference>
<protein>
    <recommendedName>
        <fullName evidence="7">Integrase catalytic domain-containing protein</fullName>
    </recommendedName>
</protein>
<dbReference type="InterPro" id="IPR012337">
    <property type="entry name" value="RNaseH-like_sf"/>
</dbReference>
<dbReference type="SUPFAM" id="SSF53098">
    <property type="entry name" value="Ribonuclease H-like"/>
    <property type="match status" value="1"/>
</dbReference>